<dbReference type="EMBL" id="CP045226">
    <property type="protein sequence ID" value="QFS42863.1"/>
    <property type="molecule type" value="Genomic_DNA"/>
</dbReference>
<dbReference type="PANTHER" id="PTHR43395:SF1">
    <property type="entry name" value="CHEMOTAXIS PROTEIN CHEA"/>
    <property type="match status" value="1"/>
</dbReference>
<dbReference type="PRINTS" id="PR00344">
    <property type="entry name" value="BCTRLSENSOR"/>
</dbReference>
<dbReference type="InterPro" id="IPR004105">
    <property type="entry name" value="CheA-like_dim"/>
</dbReference>
<dbReference type="GO" id="GO:0006935">
    <property type="term" value="P:chemotaxis"/>
    <property type="evidence" value="ECO:0007669"/>
    <property type="project" value="InterPro"/>
</dbReference>
<accession>A0A5P8VQY3</accession>
<dbReference type="SMART" id="SM00260">
    <property type="entry name" value="CheW"/>
    <property type="match status" value="1"/>
</dbReference>
<dbReference type="Pfam" id="PF01584">
    <property type="entry name" value="CheW"/>
    <property type="match status" value="2"/>
</dbReference>
<evidence type="ECO:0000256" key="3">
    <source>
        <dbReference type="ARBA" id="ARBA00022553"/>
    </source>
</evidence>
<dbReference type="EC" id="2.7.13.3" evidence="2"/>
<dbReference type="Gene3D" id="1.20.120.160">
    <property type="entry name" value="HPT domain"/>
    <property type="match status" value="1"/>
</dbReference>
<reference evidence="11 12" key="1">
    <citation type="submission" date="2019-10" db="EMBL/GenBank/DDBJ databases">
        <title>Genomic and transcriptomic insights into the perfect genentic adaptation of a filamentous nitrogen-fixing cyanobacterium to rice fields.</title>
        <authorList>
            <person name="Chen Z."/>
        </authorList>
    </citation>
    <scope>NUCLEOTIDE SEQUENCE [LARGE SCALE GENOMIC DNA]</scope>
    <source>
        <strain evidence="11">CCNUC1</strain>
    </source>
</reference>
<sequence>MELNEIDDDIEAFLVESYENLNQIEGDIIELEKASGNGEALVRIYRSLHTLKGNCGFLPFPNLESLAHAGENLLSCLRDRTIAITPDIISILLQTVDGIRQTLSQIQATKHDGDVYDGLRLRDYSALIATLTRLSETKQTPKPSQSYEPIVNIQTPQIDTAGSDVESVNHELTEISTTTSESAYIRVNVNLLDQMMNLVGELVLARNQVIGFSTKFKDNGFAATCQHLNLLTAQLQEGVMKTRLQPISSIWQKFPRVTRDLAIASGKEVEVEMEGTETELDKSIIETIKDPLTHLLRNCIDHGIELPAERVACGKPRVGRLFLKAFHESGKVNIEIGDDGRGLNLERLKERSQQLGLVNALQAATMSESEAMNLIFLSGFSTAQQVTHLSGRGVGMDIVKSNIEKINGTVEIYSQQGQGTTFKIKIPLTLAIIPALIVTSGSNSYAISQGSLQELVRLETLNSIEILYDVPVYRLRGNLVPLIYLNEVLQQDSVSNLETLSLVIVEVDNYRFGLVVDTIEDIQDIVVKPLGRQLKALSLFAGATVLGDGTVALIIDVVGLANQTGITAKKQLLSENAANSQKQAGSRQTILLFEGPQGARMGIPLAIAFRLEEILASAVEKVGNQHVFQSYGRILPLIDLYQIFCVGDRFNDQALATVTETLQIVIVSPYSELSVGLVVDRILDIVEEPLTIKGIPSRPGVLFCAVIQGQITEIIDIETVIRIANPHLLQLATHD</sequence>
<dbReference type="KEGG" id="nsh:GXM_00336"/>
<dbReference type="InterPro" id="IPR005467">
    <property type="entry name" value="His_kinase_dom"/>
</dbReference>
<dbReference type="AlphaFoldDB" id="A0A5P8VQY3"/>
<dbReference type="GO" id="GO:0000155">
    <property type="term" value="F:phosphorelay sensor kinase activity"/>
    <property type="evidence" value="ECO:0007669"/>
    <property type="project" value="InterPro"/>
</dbReference>
<evidence type="ECO:0000259" key="10">
    <source>
        <dbReference type="PROSITE" id="PS50894"/>
    </source>
</evidence>
<dbReference type="InterPro" id="IPR002545">
    <property type="entry name" value="CheW-lke_dom"/>
</dbReference>
<gene>
    <name evidence="11" type="ORF">GXM_00336</name>
</gene>
<dbReference type="Pfam" id="PF01627">
    <property type="entry name" value="Hpt"/>
    <property type="match status" value="1"/>
</dbReference>
<evidence type="ECO:0000256" key="7">
    <source>
        <dbReference type="PROSITE-ProRule" id="PRU00110"/>
    </source>
</evidence>
<dbReference type="SUPFAM" id="SSF47384">
    <property type="entry name" value="Homodimeric domain of signal transducing histidine kinase"/>
    <property type="match status" value="1"/>
</dbReference>
<dbReference type="PANTHER" id="PTHR43395">
    <property type="entry name" value="SENSOR HISTIDINE KINASE CHEA"/>
    <property type="match status" value="1"/>
</dbReference>
<dbReference type="CDD" id="cd00088">
    <property type="entry name" value="HPT"/>
    <property type="match status" value="1"/>
</dbReference>
<dbReference type="SUPFAM" id="SSF47226">
    <property type="entry name" value="Histidine-containing phosphotransfer domain, HPT domain"/>
    <property type="match status" value="1"/>
</dbReference>
<dbReference type="PROSITE" id="PS50109">
    <property type="entry name" value="HIS_KIN"/>
    <property type="match status" value="1"/>
</dbReference>
<feature type="domain" description="CheW-like" evidence="9">
    <location>
        <begin position="587"/>
        <end position="726"/>
    </location>
</feature>
<evidence type="ECO:0000259" key="9">
    <source>
        <dbReference type="PROSITE" id="PS50851"/>
    </source>
</evidence>
<dbReference type="InterPro" id="IPR036890">
    <property type="entry name" value="HATPase_C_sf"/>
</dbReference>
<keyword evidence="4" id="KW-0808">Transferase</keyword>
<feature type="domain" description="CheW-like" evidence="9">
    <location>
        <begin position="432"/>
        <end position="566"/>
    </location>
</feature>
<organism evidence="11 12">
    <name type="scientific">Nostoc sphaeroides CCNUC1</name>
    <dbReference type="NCBI Taxonomy" id="2653204"/>
    <lineage>
        <taxon>Bacteria</taxon>
        <taxon>Bacillati</taxon>
        <taxon>Cyanobacteriota</taxon>
        <taxon>Cyanophyceae</taxon>
        <taxon>Nostocales</taxon>
        <taxon>Nostocaceae</taxon>
        <taxon>Nostoc</taxon>
    </lineage>
</organism>
<dbReference type="SMART" id="SM00387">
    <property type="entry name" value="HATPase_c"/>
    <property type="match status" value="1"/>
</dbReference>
<dbReference type="GO" id="GO:0005737">
    <property type="term" value="C:cytoplasm"/>
    <property type="evidence" value="ECO:0007669"/>
    <property type="project" value="InterPro"/>
</dbReference>
<dbReference type="InterPro" id="IPR004358">
    <property type="entry name" value="Sig_transdc_His_kin-like_C"/>
</dbReference>
<keyword evidence="12" id="KW-1185">Reference proteome</keyword>
<dbReference type="InterPro" id="IPR037006">
    <property type="entry name" value="CheA-like_homodim_sf"/>
</dbReference>
<dbReference type="InterPro" id="IPR036641">
    <property type="entry name" value="HPT_dom_sf"/>
</dbReference>
<dbReference type="SUPFAM" id="SSF50341">
    <property type="entry name" value="CheW-like"/>
    <property type="match status" value="2"/>
</dbReference>
<dbReference type="InterPro" id="IPR008207">
    <property type="entry name" value="Sig_transdc_His_kin_Hpt_dom"/>
</dbReference>
<proteinExistence type="predicted"/>
<dbReference type="InterPro" id="IPR003594">
    <property type="entry name" value="HATPase_dom"/>
</dbReference>
<feature type="modified residue" description="Phosphohistidine" evidence="7">
    <location>
        <position position="49"/>
    </location>
</feature>
<keyword evidence="5 11" id="KW-0418">Kinase</keyword>
<feature type="domain" description="HPt" evidence="10">
    <location>
        <begin position="2"/>
        <end position="106"/>
    </location>
</feature>
<dbReference type="InterPro" id="IPR036097">
    <property type="entry name" value="HisK_dim/P_sf"/>
</dbReference>
<keyword evidence="6" id="KW-0902">Two-component regulatory system</keyword>
<dbReference type="SUPFAM" id="SSF55874">
    <property type="entry name" value="ATPase domain of HSP90 chaperone/DNA topoisomerase II/histidine kinase"/>
    <property type="match status" value="1"/>
</dbReference>
<evidence type="ECO:0000313" key="11">
    <source>
        <dbReference type="EMBL" id="QFS42863.1"/>
    </source>
</evidence>
<evidence type="ECO:0000313" key="12">
    <source>
        <dbReference type="Proteomes" id="UP000326678"/>
    </source>
</evidence>
<dbReference type="PROSITE" id="PS50851">
    <property type="entry name" value="CHEW"/>
    <property type="match status" value="2"/>
</dbReference>
<evidence type="ECO:0000259" key="8">
    <source>
        <dbReference type="PROSITE" id="PS50109"/>
    </source>
</evidence>
<protein>
    <recommendedName>
        <fullName evidence="2">histidine kinase</fullName>
        <ecNumber evidence="2">2.7.13.3</ecNumber>
    </recommendedName>
</protein>
<evidence type="ECO:0000256" key="2">
    <source>
        <dbReference type="ARBA" id="ARBA00012438"/>
    </source>
</evidence>
<dbReference type="RefSeq" id="WP_152588016.1">
    <property type="nucleotide sequence ID" value="NZ_CP045226.1"/>
</dbReference>
<evidence type="ECO:0000256" key="4">
    <source>
        <dbReference type="ARBA" id="ARBA00022679"/>
    </source>
</evidence>
<dbReference type="FunFam" id="3.30.565.10:FF:000016">
    <property type="entry name" value="Chemotaxis protein CheA, putative"/>
    <property type="match status" value="1"/>
</dbReference>
<dbReference type="Gene3D" id="2.40.50.180">
    <property type="entry name" value="CheA-289, Domain 4"/>
    <property type="match status" value="1"/>
</dbReference>
<dbReference type="Pfam" id="PF02895">
    <property type="entry name" value="H-kinase_dim"/>
    <property type="match status" value="1"/>
</dbReference>
<evidence type="ECO:0000256" key="1">
    <source>
        <dbReference type="ARBA" id="ARBA00000085"/>
    </source>
</evidence>
<comment type="catalytic activity">
    <reaction evidence="1">
        <text>ATP + protein L-histidine = ADP + protein N-phospho-L-histidine.</text>
        <dbReference type="EC" id="2.7.13.3"/>
    </reaction>
</comment>
<feature type="domain" description="Histidine kinase" evidence="8">
    <location>
        <begin position="228"/>
        <end position="430"/>
    </location>
</feature>
<dbReference type="Gene3D" id="1.10.287.560">
    <property type="entry name" value="Histidine kinase CheA-like, homodimeric domain"/>
    <property type="match status" value="1"/>
</dbReference>
<evidence type="ECO:0000256" key="6">
    <source>
        <dbReference type="ARBA" id="ARBA00023012"/>
    </source>
</evidence>
<dbReference type="InterPro" id="IPR036061">
    <property type="entry name" value="CheW-like_dom_sf"/>
</dbReference>
<dbReference type="InterPro" id="IPR051315">
    <property type="entry name" value="Bact_Chemotaxis_CheA"/>
</dbReference>
<dbReference type="SMART" id="SM01231">
    <property type="entry name" value="H-kinase_dim"/>
    <property type="match status" value="1"/>
</dbReference>
<dbReference type="PROSITE" id="PS50894">
    <property type="entry name" value="HPT"/>
    <property type="match status" value="1"/>
</dbReference>
<evidence type="ECO:0000256" key="5">
    <source>
        <dbReference type="ARBA" id="ARBA00022777"/>
    </source>
</evidence>
<name>A0A5P8VQY3_9NOSO</name>
<dbReference type="CDD" id="cd16916">
    <property type="entry name" value="HATPase_CheA-like"/>
    <property type="match status" value="1"/>
</dbReference>
<keyword evidence="3 7" id="KW-0597">Phosphoprotein</keyword>
<dbReference type="Pfam" id="PF02518">
    <property type="entry name" value="HATPase_c"/>
    <property type="match status" value="1"/>
</dbReference>
<dbReference type="Gene3D" id="3.30.565.10">
    <property type="entry name" value="Histidine kinase-like ATPase, C-terminal domain"/>
    <property type="match status" value="1"/>
</dbReference>
<dbReference type="Proteomes" id="UP000326678">
    <property type="component" value="Chromosome Gxm1"/>
</dbReference>
<dbReference type="Gene3D" id="2.30.30.40">
    <property type="entry name" value="SH3 Domains"/>
    <property type="match status" value="1"/>
</dbReference>
<dbReference type="SMART" id="SM00073">
    <property type="entry name" value="HPT"/>
    <property type="match status" value="1"/>
</dbReference>